<dbReference type="InterPro" id="IPR050625">
    <property type="entry name" value="ParA/MinD_ATPase"/>
</dbReference>
<dbReference type="GO" id="GO:0009898">
    <property type="term" value="C:cytoplasmic side of plasma membrane"/>
    <property type="evidence" value="ECO:0007669"/>
    <property type="project" value="TreeGrafter"/>
</dbReference>
<organism evidence="3 4">
    <name type="scientific">Paragemmobacter straminiformis</name>
    <dbReference type="NCBI Taxonomy" id="2045119"/>
    <lineage>
        <taxon>Bacteria</taxon>
        <taxon>Pseudomonadati</taxon>
        <taxon>Pseudomonadota</taxon>
        <taxon>Alphaproteobacteria</taxon>
        <taxon>Rhodobacterales</taxon>
        <taxon>Paracoccaceae</taxon>
        <taxon>Paragemmobacter</taxon>
    </lineage>
</organism>
<reference evidence="3 4" key="1">
    <citation type="journal article" date="2017" name="Int. J. Syst. Evol. Microbiol.">
        <title>Gemmobacter straminiformis sp. nov., isolated from an artificial fountain.</title>
        <authorList>
            <person name="Kang J.Y."/>
            <person name="Kim M.J."/>
            <person name="Chun J."/>
            <person name="Son K.P."/>
            <person name="Jahng K.Y."/>
        </authorList>
    </citation>
    <scope>NUCLEOTIDE SEQUENCE [LARGE SCALE GENOMIC DNA]</scope>
    <source>
        <strain evidence="3 4">CAM-8</strain>
    </source>
</reference>
<keyword evidence="1" id="KW-0547">Nucleotide-binding</keyword>
<dbReference type="PANTHER" id="PTHR43384">
    <property type="entry name" value="SEPTUM SITE-DETERMINING PROTEIN MIND HOMOLOG, CHLOROPLASTIC-RELATED"/>
    <property type="match status" value="1"/>
</dbReference>
<dbReference type="PANTHER" id="PTHR43384:SF6">
    <property type="entry name" value="SEPTUM SITE-DETERMINING PROTEIN MIND HOMOLOG, CHLOROPLASTIC"/>
    <property type="match status" value="1"/>
</dbReference>
<dbReference type="SUPFAM" id="SSF52540">
    <property type="entry name" value="P-loop containing nucleoside triphosphate hydrolases"/>
    <property type="match status" value="1"/>
</dbReference>
<dbReference type="Proteomes" id="UP000555411">
    <property type="component" value="Unassembled WGS sequence"/>
</dbReference>
<keyword evidence="2" id="KW-0067">ATP-binding</keyword>
<proteinExistence type="predicted"/>
<gene>
    <name evidence="3" type="ORF">H7F16_02565</name>
</gene>
<dbReference type="GO" id="GO:0005524">
    <property type="term" value="F:ATP binding"/>
    <property type="evidence" value="ECO:0007669"/>
    <property type="project" value="UniProtKB-KW"/>
</dbReference>
<evidence type="ECO:0000256" key="2">
    <source>
        <dbReference type="ARBA" id="ARBA00022840"/>
    </source>
</evidence>
<dbReference type="InterPro" id="IPR027417">
    <property type="entry name" value="P-loop_NTPase"/>
</dbReference>
<accession>A0A842I464</accession>
<name>A0A842I464_9RHOB</name>
<dbReference type="AlphaFoldDB" id="A0A842I464"/>
<dbReference type="Gene3D" id="3.40.50.300">
    <property type="entry name" value="P-loop containing nucleotide triphosphate hydrolases"/>
    <property type="match status" value="1"/>
</dbReference>
<comment type="caution">
    <text evidence="3">The sequence shown here is derived from an EMBL/GenBank/DDBJ whole genome shotgun (WGS) entry which is preliminary data.</text>
</comment>
<dbReference type="RefSeq" id="WP_185795978.1">
    <property type="nucleotide sequence ID" value="NZ_JACLQD010000001.1"/>
</dbReference>
<dbReference type="EMBL" id="JACLQD010000001">
    <property type="protein sequence ID" value="MBC2834371.1"/>
    <property type="molecule type" value="Genomic_DNA"/>
</dbReference>
<evidence type="ECO:0000313" key="4">
    <source>
        <dbReference type="Proteomes" id="UP000555411"/>
    </source>
</evidence>
<dbReference type="GO" id="GO:0051782">
    <property type="term" value="P:negative regulation of cell division"/>
    <property type="evidence" value="ECO:0007669"/>
    <property type="project" value="TreeGrafter"/>
</dbReference>
<sequence>MSTAVSLQPEPAALVACTISRDVQNFDLLIDDMEIELGESWGDLSFDEAREYLSQPDAAALEFVAIAVNADDEGDLTRITDIIRAAKERQIKVVLIADQISPAGLHQLLRLGADDFVPYPLPDGALHEAIERIRKPAAVPAAAPAAAQATVTHLHAVPTEPVVQAPAFKAKGDRNGVVLPVHGLAGGSGASTFAANLAWELAIVEKTNAPRVCLLDFDFQYGSVATFLDLPRKEAVFELLSDTGAADSDAFLAAMLTYNDKLHVLTAPADMLPLDIVAPEDIGRIIDMAQTNFDFVVIDMPKTIVAWTETVLSRAHVYFATLDLDLRSAQNVLRLVRALKAETLPHEKLRYVLNRAPKFTDLSGKSRVKRMAESLDIKLEVQIPDGGAQVTQANDHGQPLADIAPKSPVRREIQKLAKSLYDLNKAVETGKS</sequence>
<dbReference type="Gene3D" id="3.40.50.2300">
    <property type="match status" value="1"/>
</dbReference>
<protein>
    <submittedName>
        <fullName evidence="3">AAA family ATPase</fullName>
    </submittedName>
</protein>
<dbReference type="GO" id="GO:0005829">
    <property type="term" value="C:cytosol"/>
    <property type="evidence" value="ECO:0007669"/>
    <property type="project" value="TreeGrafter"/>
</dbReference>
<evidence type="ECO:0000256" key="1">
    <source>
        <dbReference type="ARBA" id="ARBA00022741"/>
    </source>
</evidence>
<keyword evidence="4" id="KW-1185">Reference proteome</keyword>
<evidence type="ECO:0000313" key="3">
    <source>
        <dbReference type="EMBL" id="MBC2834371.1"/>
    </source>
</evidence>
<dbReference type="GO" id="GO:0016887">
    <property type="term" value="F:ATP hydrolysis activity"/>
    <property type="evidence" value="ECO:0007669"/>
    <property type="project" value="TreeGrafter"/>
</dbReference>